<proteinExistence type="predicted"/>
<evidence type="ECO:0000313" key="3">
    <source>
        <dbReference type="Proteomes" id="UP000283975"/>
    </source>
</evidence>
<gene>
    <name evidence="2" type="ORF">DW839_16425</name>
</gene>
<name>A0A414ATT4_9FIRM</name>
<accession>A0A414ATT4</accession>
<feature type="domain" description="Helix-turn-helix conjugative transposon-like" evidence="1">
    <location>
        <begin position="10"/>
        <end position="74"/>
    </location>
</feature>
<organism evidence="2 3">
    <name type="scientific">Enterocloster bolteae</name>
    <dbReference type="NCBI Taxonomy" id="208479"/>
    <lineage>
        <taxon>Bacteria</taxon>
        <taxon>Bacillati</taxon>
        <taxon>Bacillota</taxon>
        <taxon>Clostridia</taxon>
        <taxon>Lachnospirales</taxon>
        <taxon>Lachnospiraceae</taxon>
        <taxon>Enterocloster</taxon>
    </lineage>
</organism>
<protein>
    <submittedName>
        <fullName evidence="2">Helix-turn-helix domain-containing protein</fullName>
    </submittedName>
</protein>
<dbReference type="EMBL" id="QSHZ01000017">
    <property type="protein sequence ID" value="RHC54982.1"/>
    <property type="molecule type" value="Genomic_DNA"/>
</dbReference>
<dbReference type="Pfam" id="PF12645">
    <property type="entry name" value="HTH_16"/>
    <property type="match status" value="1"/>
</dbReference>
<sequence>MKTTYPMIPFPVIVAATDGDTEAINQIVKHYSGFIAKRSLRPMKDEYGNQHMVVDETLRRRMETRLIAKILSFEIGEE</sequence>
<dbReference type="Proteomes" id="UP000283975">
    <property type="component" value="Unassembled WGS sequence"/>
</dbReference>
<evidence type="ECO:0000259" key="1">
    <source>
        <dbReference type="Pfam" id="PF12645"/>
    </source>
</evidence>
<comment type="caution">
    <text evidence="2">The sequence shown here is derived from an EMBL/GenBank/DDBJ whole genome shotgun (WGS) entry which is preliminary data.</text>
</comment>
<dbReference type="InterPro" id="IPR024760">
    <property type="entry name" value="HTH_dom_conjug_TS-like"/>
</dbReference>
<reference evidence="2 3" key="1">
    <citation type="submission" date="2018-08" db="EMBL/GenBank/DDBJ databases">
        <title>A genome reference for cultivated species of the human gut microbiota.</title>
        <authorList>
            <person name="Zou Y."/>
            <person name="Xue W."/>
            <person name="Luo G."/>
        </authorList>
    </citation>
    <scope>NUCLEOTIDE SEQUENCE [LARGE SCALE GENOMIC DNA]</scope>
    <source>
        <strain evidence="2 3">AM35-14</strain>
    </source>
</reference>
<dbReference type="AlphaFoldDB" id="A0A414ATT4"/>
<evidence type="ECO:0000313" key="2">
    <source>
        <dbReference type="EMBL" id="RHC54982.1"/>
    </source>
</evidence>